<dbReference type="PANTHER" id="PTHR28094:SF1">
    <property type="entry name" value="MEIOTICALLY UP-REGULATED GENE 113 PROTEIN"/>
    <property type="match status" value="1"/>
</dbReference>
<dbReference type="EMBL" id="BOPL01000002">
    <property type="protein sequence ID" value="GIJ99645.1"/>
    <property type="molecule type" value="Genomic_DNA"/>
</dbReference>
<dbReference type="InterPro" id="IPR053006">
    <property type="entry name" value="Meiosis_regulatory"/>
</dbReference>
<feature type="domain" description="Bacteriophage T5 Orf172 DNA-binding" evidence="1">
    <location>
        <begin position="95"/>
        <end position="161"/>
    </location>
</feature>
<proteinExistence type="predicted"/>
<organism evidence="2 3">
    <name type="scientific">Aspergillus viridinutans</name>
    <dbReference type="NCBI Taxonomy" id="75553"/>
    <lineage>
        <taxon>Eukaryota</taxon>
        <taxon>Fungi</taxon>
        <taxon>Dikarya</taxon>
        <taxon>Ascomycota</taxon>
        <taxon>Pezizomycotina</taxon>
        <taxon>Eurotiomycetes</taxon>
        <taxon>Eurotiomycetidae</taxon>
        <taxon>Eurotiales</taxon>
        <taxon>Aspergillaceae</taxon>
        <taxon>Aspergillus</taxon>
        <taxon>Aspergillus subgen. Fumigati</taxon>
    </lineage>
</organism>
<dbReference type="Proteomes" id="UP000710440">
    <property type="component" value="Unassembled WGS sequence"/>
</dbReference>
<sequence length="172" mass="19328">MEIHSLCQAECAKLAEDTTPSAAQNQVILPARNSCLSPLKLNINPAEYWPAAYDVSPLSIIERSDRLNDYKSPYDKIKRQARSPLDAKLGDLKDGFVYLYEVEGNNGFVKIGYTSRTTDERHEEWAFACNRTPKLLYPDSPNRQKVPCARRVEALCHAELIIDGSESIARVA</sequence>
<comment type="caution">
    <text evidence="2">The sequence shown here is derived from an EMBL/GenBank/DDBJ whole genome shotgun (WGS) entry which is preliminary data.</text>
</comment>
<dbReference type="OrthoDB" id="3511049at2759"/>
<dbReference type="PANTHER" id="PTHR28094">
    <property type="entry name" value="MEIOTICALLY UP-REGULATED GENE 113 PROTEIN"/>
    <property type="match status" value="1"/>
</dbReference>
<accession>A0A9P3BU45</accession>
<dbReference type="Pfam" id="PF10544">
    <property type="entry name" value="T5orf172"/>
    <property type="match status" value="1"/>
</dbReference>
<dbReference type="AlphaFoldDB" id="A0A9P3BU45"/>
<gene>
    <name evidence="2" type="ORF">Aspvir_003646</name>
</gene>
<name>A0A9P3BU45_ASPVI</name>
<dbReference type="GeneID" id="66931628"/>
<evidence type="ECO:0000259" key="1">
    <source>
        <dbReference type="Pfam" id="PF10544"/>
    </source>
</evidence>
<keyword evidence="3" id="KW-1185">Reference proteome</keyword>
<dbReference type="InterPro" id="IPR018306">
    <property type="entry name" value="Phage_T5_Orf172_DNA-bd"/>
</dbReference>
<dbReference type="RefSeq" id="XP_043122832.1">
    <property type="nucleotide sequence ID" value="XM_043266897.1"/>
</dbReference>
<reference evidence="2 3" key="1">
    <citation type="submission" date="2021-02" db="EMBL/GenBank/DDBJ databases">
        <title>Pan-genome distribution and transcriptional activeness of fungal secondary metabolism genes in Aspergillus section Fumigati.</title>
        <authorList>
            <person name="Takahashi H."/>
            <person name="Umemura M."/>
            <person name="Ninomiya A."/>
            <person name="Kusuya Y."/>
            <person name="Urayama S."/>
            <person name="Shimizu M."/>
            <person name="Watanabe A."/>
            <person name="Kamei K."/>
            <person name="Yaguchi T."/>
            <person name="Hagiwara D."/>
        </authorList>
    </citation>
    <scope>NUCLEOTIDE SEQUENCE [LARGE SCALE GENOMIC DNA]</scope>
    <source>
        <strain evidence="2 3">IFM 47045</strain>
    </source>
</reference>
<evidence type="ECO:0000313" key="2">
    <source>
        <dbReference type="EMBL" id="GIJ99645.1"/>
    </source>
</evidence>
<evidence type="ECO:0000313" key="3">
    <source>
        <dbReference type="Proteomes" id="UP000710440"/>
    </source>
</evidence>
<protein>
    <recommendedName>
        <fullName evidence="1">Bacteriophage T5 Orf172 DNA-binding domain-containing protein</fullName>
    </recommendedName>
</protein>